<dbReference type="RefSeq" id="WP_119607157.1">
    <property type="nucleotide sequence ID" value="NZ_QXFH01000070.1"/>
</dbReference>
<evidence type="ECO:0000259" key="16">
    <source>
        <dbReference type="PROSITE" id="PS50110"/>
    </source>
</evidence>
<feature type="transmembrane region" description="Helical" evidence="13">
    <location>
        <begin position="142"/>
        <end position="163"/>
    </location>
</feature>
<feature type="modified residue" description="4-aspartylphosphate" evidence="12">
    <location>
        <position position="630"/>
    </location>
</feature>
<keyword evidence="11" id="KW-0804">Transcription</keyword>
<keyword evidence="13" id="KW-0812">Transmembrane</keyword>
<keyword evidence="6" id="KW-0418">Kinase</keyword>
<organism evidence="17 18">
    <name type="scientific">Flagellimonas lutimaris</name>
    <dbReference type="NCBI Taxonomy" id="475082"/>
    <lineage>
        <taxon>Bacteria</taxon>
        <taxon>Pseudomonadati</taxon>
        <taxon>Bacteroidota</taxon>
        <taxon>Flavobacteriia</taxon>
        <taxon>Flavobacteriales</taxon>
        <taxon>Flavobacteriaceae</taxon>
        <taxon>Flagellimonas</taxon>
    </lineage>
</organism>
<dbReference type="SMART" id="SM00387">
    <property type="entry name" value="HATPase_c"/>
    <property type="match status" value="1"/>
</dbReference>
<dbReference type="InterPro" id="IPR004358">
    <property type="entry name" value="Sig_transdc_His_kin-like_C"/>
</dbReference>
<dbReference type="Pfam" id="PF07695">
    <property type="entry name" value="7TMR-DISM_7TM"/>
    <property type="match status" value="1"/>
</dbReference>
<gene>
    <name evidence="17" type="ORF">D2V08_06035</name>
</gene>
<dbReference type="InterPro" id="IPR003594">
    <property type="entry name" value="HATPase_dom"/>
</dbReference>
<feature type="transmembrane region" description="Helical" evidence="13">
    <location>
        <begin position="242"/>
        <end position="262"/>
    </location>
</feature>
<dbReference type="AlphaFoldDB" id="A0A3A1NAD2"/>
<dbReference type="InterPro" id="IPR003661">
    <property type="entry name" value="HisK_dim/P_dom"/>
</dbReference>
<keyword evidence="4" id="KW-0808">Transferase</keyword>
<proteinExistence type="predicted"/>
<dbReference type="GO" id="GO:0005524">
    <property type="term" value="F:ATP binding"/>
    <property type="evidence" value="ECO:0007669"/>
    <property type="project" value="UniProtKB-KW"/>
</dbReference>
<sequence>MTSNLKRKVLVLFFVLICGFTLFGQVSQETTVSYEAYRNATKAIVTSFLFIGSFLVMGVYMFLLFIQNRKRDYLLYGIYLLVFTFYFLLRIDEVVRFDILDSSYELHNHLLIPLLLIMTAIYVRFINVFAEIRKYSVPFAKRLDVFSTVFVIVGLGLIVYTLFTHDFEGVRNIKSYLTLPMHAYTLAALIKAFFIIKSRIRHYILWSNIFLFTFSIIGVYSASSLTYDETLTTHVLYGFYTFNSSQLGVFLEMICFALGLGYKFNLIEKEKDDVKGKYIRQLKKNEEVSRQLNEELTHLVEERTSDLKIKNELLEKEREIKANFFANVSHEFRTPITLILGPVQRLLKRKDLSVEDRNAFNMIKLNSNRLLSLVDQLLGISKIESSNNQPEKSKIDLHVFYSKTIGAFQLAMEEKKIELHTQIPKKRTEIIFDEDALSKIVSNLLSNALKYTPERKKVDFFSVLKHNILEITITNTGVGIPEGQKEKIFDRFYQINQNQGTGIGIGLALVNELVNFYKGSITLESKVGEWTTFKVKLPVETGDDKENLKEEKGFLNNLTAIAPPIKEQTPIAQEAPKTHSNLLLVIDDNKDMITFLTSLLSEYFEVISAENGMEGIRTAKERVPDLIISDVMMPIKDGIQLSKELKEDMRTSHIPIILLTARADHKNQLKGIRSGAEEYLVKPFNNELLLAKIESLLSNRNLLQKYYLKNDINQFLENTFNTTEKGFLRQLKEVVEEELENGDFTAEQFAEHLGMSRMQFHRKIKAVSGMSSMEYLNRARLSRAKKMLKNSTLRISEIAFSTGFNDANYFSKVFKKHYKLSPTQFRKQKD</sequence>
<evidence type="ECO:0000256" key="4">
    <source>
        <dbReference type="ARBA" id="ARBA00022679"/>
    </source>
</evidence>
<reference evidence="17 18" key="1">
    <citation type="submission" date="2018-08" db="EMBL/GenBank/DDBJ databases">
        <title>Proposal of Muricauda 72 sp.nov. and Muricauda NH166 sp.nov., isolated from seawater.</title>
        <authorList>
            <person name="Cheng H."/>
            <person name="Wu Y.-H."/>
            <person name="Guo L.-L."/>
            <person name="Xu X.-W."/>
        </authorList>
    </citation>
    <scope>NUCLEOTIDE SEQUENCE [LARGE SCALE GENOMIC DNA]</scope>
    <source>
        <strain evidence="17 18">KCTC 22173</strain>
    </source>
</reference>
<name>A0A3A1NAD2_9FLAO</name>
<feature type="domain" description="HTH araC/xylS-type" evidence="14">
    <location>
        <begin position="729"/>
        <end position="828"/>
    </location>
</feature>
<dbReference type="PROSITE" id="PS50109">
    <property type="entry name" value="HIS_KIN"/>
    <property type="match status" value="1"/>
</dbReference>
<dbReference type="SUPFAM" id="SSF55874">
    <property type="entry name" value="ATPase domain of HSP90 chaperone/DNA topoisomerase II/histidine kinase"/>
    <property type="match status" value="1"/>
</dbReference>
<feature type="transmembrane region" description="Helical" evidence="13">
    <location>
        <begin position="175"/>
        <end position="196"/>
    </location>
</feature>
<dbReference type="SMART" id="SM00342">
    <property type="entry name" value="HTH_ARAC"/>
    <property type="match status" value="1"/>
</dbReference>
<comment type="caution">
    <text evidence="17">The sequence shown here is derived from an EMBL/GenBank/DDBJ whole genome shotgun (WGS) entry which is preliminary data.</text>
</comment>
<dbReference type="EMBL" id="QXFH01000070">
    <property type="protein sequence ID" value="RIV34925.1"/>
    <property type="molecule type" value="Genomic_DNA"/>
</dbReference>
<keyword evidence="13" id="KW-1133">Transmembrane helix</keyword>
<dbReference type="EC" id="2.7.13.3" evidence="2"/>
<dbReference type="Gene3D" id="3.30.565.10">
    <property type="entry name" value="Histidine kinase-like ATPase, C-terminal domain"/>
    <property type="match status" value="1"/>
</dbReference>
<dbReference type="CDD" id="cd00075">
    <property type="entry name" value="HATPase"/>
    <property type="match status" value="1"/>
</dbReference>
<evidence type="ECO:0000256" key="6">
    <source>
        <dbReference type="ARBA" id="ARBA00022777"/>
    </source>
</evidence>
<evidence type="ECO:0000256" key="9">
    <source>
        <dbReference type="ARBA" id="ARBA00023015"/>
    </source>
</evidence>
<keyword evidence="9" id="KW-0805">Transcription regulation</keyword>
<dbReference type="InterPro" id="IPR011623">
    <property type="entry name" value="7TMR_DISM_rcpt_extracell_dom1"/>
</dbReference>
<dbReference type="InterPro" id="IPR018062">
    <property type="entry name" value="HTH_AraC-typ_CS"/>
</dbReference>
<keyword evidence="7" id="KW-0067">ATP-binding</keyword>
<dbReference type="Pfam" id="PF00072">
    <property type="entry name" value="Response_reg"/>
    <property type="match status" value="1"/>
</dbReference>
<feature type="domain" description="Response regulatory" evidence="16">
    <location>
        <begin position="582"/>
        <end position="697"/>
    </location>
</feature>
<dbReference type="Gene3D" id="3.40.50.2300">
    <property type="match status" value="1"/>
</dbReference>
<keyword evidence="13" id="KW-0472">Membrane</keyword>
<keyword evidence="10" id="KW-0238">DNA-binding</keyword>
<feature type="transmembrane region" description="Helical" evidence="13">
    <location>
        <begin position="203"/>
        <end position="222"/>
    </location>
</feature>
<dbReference type="PANTHER" id="PTHR43547">
    <property type="entry name" value="TWO-COMPONENT HISTIDINE KINASE"/>
    <property type="match status" value="1"/>
</dbReference>
<dbReference type="Pfam" id="PF00512">
    <property type="entry name" value="HisKA"/>
    <property type="match status" value="1"/>
</dbReference>
<dbReference type="PRINTS" id="PR00344">
    <property type="entry name" value="BCTRLSENSOR"/>
</dbReference>
<evidence type="ECO:0000256" key="7">
    <source>
        <dbReference type="ARBA" id="ARBA00022840"/>
    </source>
</evidence>
<dbReference type="CDD" id="cd00082">
    <property type="entry name" value="HisKA"/>
    <property type="match status" value="1"/>
</dbReference>
<evidence type="ECO:0000256" key="10">
    <source>
        <dbReference type="ARBA" id="ARBA00023125"/>
    </source>
</evidence>
<dbReference type="PROSITE" id="PS50110">
    <property type="entry name" value="RESPONSE_REGULATORY"/>
    <property type="match status" value="1"/>
</dbReference>
<accession>A0A3A1NAD2</accession>
<keyword evidence="5" id="KW-0547">Nucleotide-binding</keyword>
<dbReference type="SMART" id="SM00388">
    <property type="entry name" value="HisKA"/>
    <property type="match status" value="1"/>
</dbReference>
<dbReference type="SUPFAM" id="SSF52172">
    <property type="entry name" value="CheY-like"/>
    <property type="match status" value="1"/>
</dbReference>
<evidence type="ECO:0000256" key="13">
    <source>
        <dbReference type="SAM" id="Phobius"/>
    </source>
</evidence>
<dbReference type="PROSITE" id="PS00041">
    <property type="entry name" value="HTH_ARAC_FAMILY_1"/>
    <property type="match status" value="1"/>
</dbReference>
<evidence type="ECO:0000256" key="12">
    <source>
        <dbReference type="PROSITE-ProRule" id="PRU00169"/>
    </source>
</evidence>
<evidence type="ECO:0000256" key="3">
    <source>
        <dbReference type="ARBA" id="ARBA00022553"/>
    </source>
</evidence>
<dbReference type="GO" id="GO:0043565">
    <property type="term" value="F:sequence-specific DNA binding"/>
    <property type="evidence" value="ECO:0007669"/>
    <property type="project" value="InterPro"/>
</dbReference>
<dbReference type="InterPro" id="IPR009057">
    <property type="entry name" value="Homeodomain-like_sf"/>
</dbReference>
<dbReference type="SMART" id="SM00448">
    <property type="entry name" value="REC"/>
    <property type="match status" value="1"/>
</dbReference>
<keyword evidence="3 12" id="KW-0597">Phosphoprotein</keyword>
<dbReference type="PROSITE" id="PS01124">
    <property type="entry name" value="HTH_ARAC_FAMILY_2"/>
    <property type="match status" value="1"/>
</dbReference>
<keyword evidence="18" id="KW-1185">Reference proteome</keyword>
<evidence type="ECO:0000259" key="15">
    <source>
        <dbReference type="PROSITE" id="PS50109"/>
    </source>
</evidence>
<dbReference type="GO" id="GO:0000155">
    <property type="term" value="F:phosphorelay sensor kinase activity"/>
    <property type="evidence" value="ECO:0007669"/>
    <property type="project" value="InterPro"/>
</dbReference>
<dbReference type="SUPFAM" id="SSF46689">
    <property type="entry name" value="Homeodomain-like"/>
    <property type="match status" value="1"/>
</dbReference>
<dbReference type="Pfam" id="PF12833">
    <property type="entry name" value="HTH_18"/>
    <property type="match status" value="1"/>
</dbReference>
<evidence type="ECO:0000259" key="14">
    <source>
        <dbReference type="PROSITE" id="PS01124"/>
    </source>
</evidence>
<dbReference type="InterPro" id="IPR018060">
    <property type="entry name" value="HTH_AraC"/>
</dbReference>
<feature type="transmembrane region" description="Helical" evidence="13">
    <location>
        <begin position="44"/>
        <end position="66"/>
    </location>
</feature>
<dbReference type="FunFam" id="3.30.565.10:FF:000037">
    <property type="entry name" value="Hybrid sensor histidine kinase/response regulator"/>
    <property type="match status" value="1"/>
</dbReference>
<dbReference type="GO" id="GO:0003700">
    <property type="term" value="F:DNA-binding transcription factor activity"/>
    <property type="evidence" value="ECO:0007669"/>
    <property type="project" value="InterPro"/>
</dbReference>
<dbReference type="InterPro" id="IPR036097">
    <property type="entry name" value="HisK_dim/P_sf"/>
</dbReference>
<evidence type="ECO:0000313" key="18">
    <source>
        <dbReference type="Proteomes" id="UP000266067"/>
    </source>
</evidence>
<dbReference type="Proteomes" id="UP000266067">
    <property type="component" value="Unassembled WGS sequence"/>
</dbReference>
<dbReference type="Pfam" id="PF02518">
    <property type="entry name" value="HATPase_c"/>
    <property type="match status" value="1"/>
</dbReference>
<comment type="catalytic activity">
    <reaction evidence="1">
        <text>ATP + protein L-histidine = ADP + protein N-phospho-L-histidine.</text>
        <dbReference type="EC" id="2.7.13.3"/>
    </reaction>
</comment>
<dbReference type="InterPro" id="IPR001789">
    <property type="entry name" value="Sig_transdc_resp-reg_receiver"/>
</dbReference>
<protein>
    <recommendedName>
        <fullName evidence="2">histidine kinase</fullName>
        <ecNumber evidence="2">2.7.13.3</ecNumber>
    </recommendedName>
</protein>
<evidence type="ECO:0000256" key="1">
    <source>
        <dbReference type="ARBA" id="ARBA00000085"/>
    </source>
</evidence>
<dbReference type="PANTHER" id="PTHR43547:SF2">
    <property type="entry name" value="HYBRID SIGNAL TRANSDUCTION HISTIDINE KINASE C"/>
    <property type="match status" value="1"/>
</dbReference>
<dbReference type="InterPro" id="IPR011006">
    <property type="entry name" value="CheY-like_superfamily"/>
</dbReference>
<keyword evidence="8" id="KW-0902">Two-component regulatory system</keyword>
<feature type="transmembrane region" description="Helical" evidence="13">
    <location>
        <begin position="73"/>
        <end position="91"/>
    </location>
</feature>
<evidence type="ECO:0000256" key="11">
    <source>
        <dbReference type="ARBA" id="ARBA00023163"/>
    </source>
</evidence>
<feature type="domain" description="Histidine kinase" evidence="15">
    <location>
        <begin position="327"/>
        <end position="541"/>
    </location>
</feature>
<evidence type="ECO:0000256" key="2">
    <source>
        <dbReference type="ARBA" id="ARBA00012438"/>
    </source>
</evidence>
<dbReference type="SUPFAM" id="SSF47384">
    <property type="entry name" value="Homodimeric domain of signal transducing histidine kinase"/>
    <property type="match status" value="1"/>
</dbReference>
<feature type="transmembrane region" description="Helical" evidence="13">
    <location>
        <begin position="111"/>
        <end position="130"/>
    </location>
</feature>
<dbReference type="InterPro" id="IPR005467">
    <property type="entry name" value="His_kinase_dom"/>
</dbReference>
<dbReference type="InterPro" id="IPR036890">
    <property type="entry name" value="HATPase_C_sf"/>
</dbReference>
<dbReference type="Gene3D" id="1.10.287.130">
    <property type="match status" value="1"/>
</dbReference>
<evidence type="ECO:0000256" key="8">
    <source>
        <dbReference type="ARBA" id="ARBA00023012"/>
    </source>
</evidence>
<evidence type="ECO:0000256" key="5">
    <source>
        <dbReference type="ARBA" id="ARBA00022741"/>
    </source>
</evidence>
<dbReference type="Gene3D" id="1.10.10.60">
    <property type="entry name" value="Homeodomain-like"/>
    <property type="match status" value="2"/>
</dbReference>
<dbReference type="OrthoDB" id="358279at2"/>
<evidence type="ECO:0000313" key="17">
    <source>
        <dbReference type="EMBL" id="RIV34925.1"/>
    </source>
</evidence>